<comment type="caution">
    <text evidence="1">The sequence shown here is derived from an EMBL/GenBank/DDBJ whole genome shotgun (WGS) entry which is preliminary data.</text>
</comment>
<evidence type="ECO:0008006" key="3">
    <source>
        <dbReference type="Google" id="ProtNLM"/>
    </source>
</evidence>
<gene>
    <name evidence="1" type="ORF">BXY45_13525</name>
</gene>
<name>A0A315ZR08_9ACTN</name>
<dbReference type="EMBL" id="QGDQ01000035">
    <property type="protein sequence ID" value="PWJ47722.1"/>
    <property type="molecule type" value="Genomic_DNA"/>
</dbReference>
<reference evidence="1 2" key="1">
    <citation type="submission" date="2018-03" db="EMBL/GenBank/DDBJ databases">
        <title>Genomic Encyclopedia of Archaeal and Bacterial Type Strains, Phase II (KMG-II): from individual species to whole genera.</title>
        <authorList>
            <person name="Goeker M."/>
        </authorList>
    </citation>
    <scope>NUCLEOTIDE SEQUENCE [LARGE SCALE GENOMIC DNA]</scope>
    <source>
        <strain evidence="1 2">DSM 44889</strain>
    </source>
</reference>
<keyword evidence="2" id="KW-1185">Reference proteome</keyword>
<evidence type="ECO:0000313" key="1">
    <source>
        <dbReference type="EMBL" id="PWJ47722.1"/>
    </source>
</evidence>
<sequence length="310" mass="33149">MSLTSADVPSRSPQEWWEGRFEEHQARHDELHDVGLDGTWADLADLLKPGALQALHGRIVVAENAPANTAAKWALTWTVGPVAAAVGYAWATTGAGVLAGTGSCRLRFNPGGWPERVDLRGSTILVPNGHAWAECPGVEVAPVEELLRRTRDALVAVASPFVTALRPLGKVGATSLWAEVADDVGLCLTHAPGLDVTDDMVSRLAALLDLPGSPWKARPDVRAAPVEGGRGCLARKAGCCLAYLVPEETRTDDDGDPPARHQAWAARFPAASDPKPRTCSTCSLRELADCEERQRAWFEIDRQFSGGAQS</sequence>
<evidence type="ECO:0000313" key="2">
    <source>
        <dbReference type="Proteomes" id="UP000245469"/>
    </source>
</evidence>
<proteinExistence type="predicted"/>
<accession>A0A315ZR08</accession>
<protein>
    <recommendedName>
        <fullName evidence="3">FhuF-like iron-sulfur protein</fullName>
    </recommendedName>
</protein>
<dbReference type="OrthoDB" id="5197694at2"/>
<dbReference type="Proteomes" id="UP000245469">
    <property type="component" value="Unassembled WGS sequence"/>
</dbReference>
<dbReference type="RefSeq" id="WP_109776289.1">
    <property type="nucleotide sequence ID" value="NZ_QGDQ01000035.1"/>
</dbReference>
<organism evidence="1 2">
    <name type="scientific">Quadrisphaera granulorum</name>
    <dbReference type="NCBI Taxonomy" id="317664"/>
    <lineage>
        <taxon>Bacteria</taxon>
        <taxon>Bacillati</taxon>
        <taxon>Actinomycetota</taxon>
        <taxon>Actinomycetes</taxon>
        <taxon>Kineosporiales</taxon>
        <taxon>Kineosporiaceae</taxon>
        <taxon>Quadrisphaera</taxon>
    </lineage>
</organism>
<dbReference type="AlphaFoldDB" id="A0A315ZR08"/>